<sequence length="122" mass="13173">MGRMSASAAWSYTAKATHWALLGRDDWSGQLAFAPPVTFDCDYKSEAVRSSVAGGTSPATGVELALRHVIYTEYSAVKQGDYVLIGESPLPDPLAAGAVEVRTVVRDADTFERMADDFRILT</sequence>
<keyword evidence="2" id="KW-1185">Reference proteome</keyword>
<proteinExistence type="predicted"/>
<evidence type="ECO:0000313" key="1">
    <source>
        <dbReference type="EMBL" id="MBS3018543.1"/>
    </source>
</evidence>
<reference evidence="1 2" key="1">
    <citation type="submission" date="2020-03" db="EMBL/GenBank/DDBJ databases">
        <title>The role of nitrogen metabolism on polyethylene biodegradation.</title>
        <authorList>
            <person name="Peixoto J."/>
            <person name="Vizzotto C.S."/>
            <person name="Ramos A."/>
            <person name="Alves G."/>
            <person name="Steindorff A."/>
            <person name="Kruger R."/>
        </authorList>
    </citation>
    <scope>NUCLEOTIDE SEQUENCE [LARGE SCALE GENOMIC DNA]</scope>
    <source>
        <strain evidence="1 2">PE63</strain>
    </source>
</reference>
<evidence type="ECO:0000313" key="2">
    <source>
        <dbReference type="Proteomes" id="UP001647436"/>
    </source>
</evidence>
<gene>
    <name evidence="1" type="ORF">DJFAAGMI_01275</name>
</gene>
<name>A0ABS5LPW1_9BURK</name>
<accession>A0ABS5LPW1</accession>
<comment type="caution">
    <text evidence="1">The sequence shown here is derived from an EMBL/GenBank/DDBJ whole genome shotgun (WGS) entry which is preliminary data.</text>
</comment>
<dbReference type="Proteomes" id="UP001647436">
    <property type="component" value="Unassembled WGS sequence"/>
</dbReference>
<dbReference type="EMBL" id="JAANES010000001">
    <property type="protein sequence ID" value="MBS3018543.1"/>
    <property type="molecule type" value="Genomic_DNA"/>
</dbReference>
<organism evidence="1 2">
    <name type="scientific">Comamonas brasiliensis</name>
    <dbReference type="NCBI Taxonomy" id="1812482"/>
    <lineage>
        <taxon>Bacteria</taxon>
        <taxon>Pseudomonadati</taxon>
        <taxon>Pseudomonadota</taxon>
        <taxon>Betaproteobacteria</taxon>
        <taxon>Burkholderiales</taxon>
        <taxon>Comamonadaceae</taxon>
        <taxon>Comamonas</taxon>
    </lineage>
</organism>
<protein>
    <submittedName>
        <fullName evidence="1">Uncharacterized protein</fullName>
    </submittedName>
</protein>